<evidence type="ECO:0000313" key="2">
    <source>
        <dbReference type="EMBL" id="MBY72540.1"/>
    </source>
</evidence>
<feature type="region of interest" description="Disordered" evidence="1">
    <location>
        <begin position="1"/>
        <end position="35"/>
    </location>
</feature>
<gene>
    <name evidence="2" type="ORF">g.176547</name>
</gene>
<name>A0A2S2Q4M6_9HEMI</name>
<organism evidence="2">
    <name type="scientific">Sipha flava</name>
    <name type="common">yellow sugarcane aphid</name>
    <dbReference type="NCBI Taxonomy" id="143950"/>
    <lineage>
        <taxon>Eukaryota</taxon>
        <taxon>Metazoa</taxon>
        <taxon>Ecdysozoa</taxon>
        <taxon>Arthropoda</taxon>
        <taxon>Hexapoda</taxon>
        <taxon>Insecta</taxon>
        <taxon>Pterygota</taxon>
        <taxon>Neoptera</taxon>
        <taxon>Paraneoptera</taxon>
        <taxon>Hemiptera</taxon>
        <taxon>Sternorrhyncha</taxon>
        <taxon>Aphidomorpha</taxon>
        <taxon>Aphidoidea</taxon>
        <taxon>Aphididae</taxon>
        <taxon>Sipha</taxon>
    </lineage>
</organism>
<sequence>MLRIKQRDLNKRKPNPVSGRIISERQKRRERERERDNVIPKTVVRNSTCTRRDETATTWRKNRQPIVPIYILVYLYANDKTRRSVSNGTHTIIIDMADDNRLGHPLGPSRYYIQIGRTRTDIIWRHHRPSRVFHSTRPPPPPPRPARSHESLTATAALV</sequence>
<reference evidence="2" key="1">
    <citation type="submission" date="2018-04" db="EMBL/GenBank/DDBJ databases">
        <title>Transcriptome assembly of Sipha flava.</title>
        <authorList>
            <person name="Scully E.D."/>
            <person name="Geib S.M."/>
            <person name="Palmer N.A."/>
            <person name="Koch K."/>
            <person name="Bradshaw J."/>
            <person name="Heng-Moss T."/>
            <person name="Sarath G."/>
        </authorList>
    </citation>
    <scope>NUCLEOTIDE SEQUENCE</scope>
</reference>
<feature type="region of interest" description="Disordered" evidence="1">
    <location>
        <begin position="130"/>
        <end position="159"/>
    </location>
</feature>
<dbReference type="AlphaFoldDB" id="A0A2S2Q4M6"/>
<accession>A0A2S2Q4M6</accession>
<dbReference type="EMBL" id="GGMS01003337">
    <property type="protein sequence ID" value="MBY72540.1"/>
    <property type="molecule type" value="Transcribed_RNA"/>
</dbReference>
<evidence type="ECO:0000256" key="1">
    <source>
        <dbReference type="SAM" id="MobiDB-lite"/>
    </source>
</evidence>
<feature type="compositionally biased region" description="Basic and acidic residues" evidence="1">
    <location>
        <begin position="1"/>
        <end position="11"/>
    </location>
</feature>
<proteinExistence type="predicted"/>
<feature type="compositionally biased region" description="Basic and acidic residues" evidence="1">
    <location>
        <begin position="22"/>
        <end position="35"/>
    </location>
</feature>
<protein>
    <submittedName>
        <fullName evidence="2">Uncharacterized protein</fullName>
    </submittedName>
</protein>